<dbReference type="EMBL" id="LXLX01000028">
    <property type="protein sequence ID" value="OFD95072.1"/>
    <property type="molecule type" value="Genomic_DNA"/>
</dbReference>
<dbReference type="SUPFAM" id="SSF58100">
    <property type="entry name" value="Bacterial hemolysins"/>
    <property type="match status" value="1"/>
</dbReference>
<evidence type="ECO:0000256" key="2">
    <source>
        <dbReference type="SAM" id="SignalP"/>
    </source>
</evidence>
<dbReference type="PANTHER" id="PTHR38443:SF2">
    <property type="entry name" value="NON-HEMOLYTIC ENTEROTOXIN LYTIC COMPONENT L1"/>
    <property type="match status" value="1"/>
</dbReference>
<gene>
    <name evidence="3" type="ORF">BWGOE11_25380</name>
</gene>
<dbReference type="Pfam" id="PF05791">
    <property type="entry name" value="Bacillus_HBL"/>
    <property type="match status" value="1"/>
</dbReference>
<sequence length="466" mass="52567">MTKKIPYKILAVSTFLTMTTTYAVTPVAAFAIEIEQTNNGDMSLSANEEQMKKSLLDAGLFLKSMNEYSYLLINNPDVSFEGITINGYEDLPNKIVQDQKNARAHAVTWNTQVKKQLLDTFTGIIEYDKKFENHYETLVEAINTGNGDTLKKGITDLRGEIQQNQKSAKALIEELTNLNENIGQDVRAFGSNKDLLQSILKSQGAAVEDDQKRLEDLLGQVNYQKDIESKGLDMVKIPFLPTLIAGGIMIGDARGKLGWLEPELVKLRQNVDYKITLNRVVGVAFHNISDMHSAIDSAITALTYMSTQWDDLDSQYTGVLGHIDKADQKADQNRYKFLIPNLNAAKDSWKTLRTDVVTLQEGIKIAEKKEQDLMNQLRPSNVFYFYKKIHNAYTFEIKTGTNAPNASYKVMNLTKNTVYNMWSGGPNTDMWADWLSFNPKDEFAVVAVVDGKEYVVYKDKVENIMN</sequence>
<evidence type="ECO:0000313" key="3">
    <source>
        <dbReference type="EMBL" id="OFD95072.1"/>
    </source>
</evidence>
<organism evidence="3 4">
    <name type="scientific">Bacillus mycoides</name>
    <dbReference type="NCBI Taxonomy" id="1405"/>
    <lineage>
        <taxon>Bacteria</taxon>
        <taxon>Bacillati</taxon>
        <taxon>Bacillota</taxon>
        <taxon>Bacilli</taxon>
        <taxon>Bacillales</taxon>
        <taxon>Bacillaceae</taxon>
        <taxon>Bacillus</taxon>
        <taxon>Bacillus cereus group</taxon>
    </lineage>
</organism>
<dbReference type="CDD" id="cd22653">
    <property type="entry name" value="ClyA_HblB-like"/>
    <property type="match status" value="1"/>
</dbReference>
<feature type="coiled-coil region" evidence="1">
    <location>
        <begin position="154"/>
        <end position="181"/>
    </location>
</feature>
<protein>
    <submittedName>
        <fullName evidence="3">Hemolysin BL-binding protein</fullName>
    </submittedName>
</protein>
<evidence type="ECO:0000256" key="1">
    <source>
        <dbReference type="SAM" id="Coils"/>
    </source>
</evidence>
<name>A0A1E8BNN9_BACMY</name>
<dbReference type="InterPro" id="IPR052785">
    <property type="entry name" value="Enterotoxin_cmpnt"/>
</dbReference>
<keyword evidence="2" id="KW-0732">Signal</keyword>
<dbReference type="GO" id="GO:0016020">
    <property type="term" value="C:membrane"/>
    <property type="evidence" value="ECO:0007669"/>
    <property type="project" value="InterPro"/>
</dbReference>
<dbReference type="InterPro" id="IPR008414">
    <property type="entry name" value="HBL"/>
</dbReference>
<comment type="caution">
    <text evidence="3">The sequence shown here is derived from an EMBL/GenBank/DDBJ whole genome shotgun (WGS) entry which is preliminary data.</text>
</comment>
<evidence type="ECO:0000313" key="4">
    <source>
        <dbReference type="Proteomes" id="UP000175835"/>
    </source>
</evidence>
<dbReference type="PANTHER" id="PTHR38443">
    <property type="match status" value="1"/>
</dbReference>
<feature type="chain" id="PRO_5038837001" evidence="2">
    <location>
        <begin position="24"/>
        <end position="466"/>
    </location>
</feature>
<feature type="signal peptide" evidence="2">
    <location>
        <begin position="1"/>
        <end position="23"/>
    </location>
</feature>
<keyword evidence="1" id="KW-0175">Coiled coil</keyword>
<dbReference type="AlphaFoldDB" id="A0A1E8BNN9"/>
<dbReference type="RefSeq" id="WP_070139306.1">
    <property type="nucleotide sequence ID" value="NZ_LXLM01000028.1"/>
</dbReference>
<dbReference type="PATRIC" id="fig|86662.23.peg.2486"/>
<dbReference type="Proteomes" id="UP000175835">
    <property type="component" value="Unassembled WGS sequence"/>
</dbReference>
<reference evidence="3 4" key="1">
    <citation type="submission" date="2016-05" db="EMBL/GenBank/DDBJ databases">
        <title>Bacillus thuringiensis and Bacillus weihenstephanensis as novel biocontrol agents of wilt causing Verticillium species.</title>
        <authorList>
            <person name="Hollensteiner J."/>
            <person name="Wemheuer F."/>
            <person name="Harting R."/>
            <person name="Kolarzyk A."/>
            <person name="Diaz-Valerio S."/>
            <person name="Poehlein A."/>
            <person name="Brzuszkiewicz E."/>
            <person name="Nesemann K."/>
            <person name="Braus-Stromeyer S."/>
            <person name="Braus G."/>
            <person name="Daniel R."/>
            <person name="Liesegang H."/>
        </authorList>
    </citation>
    <scope>NUCLEOTIDE SEQUENCE [LARGE SCALE GENOMIC DNA]</scope>
    <source>
        <strain evidence="3 4">GOE11</strain>
    </source>
</reference>
<proteinExistence type="predicted"/>
<dbReference type="Gene3D" id="1.20.1170.10">
    <property type="match status" value="1"/>
</dbReference>
<accession>A0A1E8BNN9</accession>